<evidence type="ECO:0000256" key="5">
    <source>
        <dbReference type="ARBA" id="ARBA00022490"/>
    </source>
</evidence>
<keyword evidence="8 12" id="KW-0808">Transferase</keyword>
<reference evidence="15" key="1">
    <citation type="submission" date="2020-08" db="EMBL/GenBank/DDBJ databases">
        <title>Genome sequencing and assembly of the red palm weevil Rhynchophorus ferrugineus.</title>
        <authorList>
            <person name="Dias G.B."/>
            <person name="Bergman C.M."/>
            <person name="Manee M."/>
        </authorList>
    </citation>
    <scope>NUCLEOTIDE SEQUENCE</scope>
    <source>
        <strain evidence="15">AA-2017</strain>
        <tissue evidence="15">Whole larva</tissue>
    </source>
</reference>
<dbReference type="CDD" id="cd02440">
    <property type="entry name" value="AdoMet_MTases"/>
    <property type="match status" value="1"/>
</dbReference>
<keyword evidence="5" id="KW-0963">Cytoplasm</keyword>
<dbReference type="Gene3D" id="3.30.46.10">
    <property type="entry name" value="Glycine N-methyltransferase, chain A, domain 1"/>
    <property type="match status" value="1"/>
</dbReference>
<dbReference type="InterPro" id="IPR029063">
    <property type="entry name" value="SAM-dependent_MTases_sf"/>
</dbReference>
<comment type="similarity">
    <text evidence="12">Belongs to the class I-like SAM-binding methyltransferase superfamily. Glycine N-methyltransferase family.</text>
</comment>
<name>A0A834I965_RHYFE</name>
<dbReference type="GO" id="GO:0005829">
    <property type="term" value="C:cytosol"/>
    <property type="evidence" value="ECO:0007669"/>
    <property type="project" value="TreeGrafter"/>
</dbReference>
<dbReference type="OrthoDB" id="3647at2759"/>
<keyword evidence="7 12" id="KW-0489">Methyltransferase</keyword>
<dbReference type="GO" id="GO:0016594">
    <property type="term" value="F:glycine binding"/>
    <property type="evidence" value="ECO:0007669"/>
    <property type="project" value="TreeGrafter"/>
</dbReference>
<evidence type="ECO:0000256" key="10">
    <source>
        <dbReference type="ARBA" id="ARBA00022954"/>
    </source>
</evidence>
<dbReference type="PANTHER" id="PTHR16458">
    <property type="entry name" value="GLYCINE N-METHYLTRANSFERASE"/>
    <property type="match status" value="1"/>
</dbReference>
<dbReference type="GO" id="GO:1901052">
    <property type="term" value="P:sarcosine metabolic process"/>
    <property type="evidence" value="ECO:0007669"/>
    <property type="project" value="TreeGrafter"/>
</dbReference>
<evidence type="ECO:0000256" key="9">
    <source>
        <dbReference type="ARBA" id="ARBA00022691"/>
    </source>
</evidence>
<dbReference type="GO" id="GO:0046498">
    <property type="term" value="P:S-adenosylhomocysteine metabolic process"/>
    <property type="evidence" value="ECO:0007669"/>
    <property type="project" value="TreeGrafter"/>
</dbReference>
<feature type="domain" description="Methyltransferase type 12" evidence="14">
    <location>
        <begin position="62"/>
        <end position="173"/>
    </location>
</feature>
<dbReference type="InterPro" id="IPR013217">
    <property type="entry name" value="Methyltransf_12"/>
</dbReference>
<dbReference type="GO" id="GO:0005542">
    <property type="term" value="F:folic acid binding"/>
    <property type="evidence" value="ECO:0007669"/>
    <property type="project" value="UniProtKB-KW"/>
</dbReference>
<keyword evidence="16" id="KW-1185">Reference proteome</keyword>
<dbReference type="EC" id="2.1.1.20" evidence="3"/>
<dbReference type="GO" id="GO:0042802">
    <property type="term" value="F:identical protein binding"/>
    <property type="evidence" value="ECO:0007669"/>
    <property type="project" value="TreeGrafter"/>
</dbReference>
<sequence length="300" mass="34449">MAENMIATRSLGVGAEGVKDQYADGKAAKVWEVFIGDKNSRTQNYKNFLVGLLRDKGCRRILDVACGTGIDSIMLLEEGFEVVSVDASDKMLKYALKARWNRRKEAAFDKWIIEEANWLTLYDDIEDIVGEGFDAVICLGNSFAHLLDSFGDQREQKQALRNFEKCVKPGGFLLIDHRNYDSIIDTGKTATKCIYYNPKHTTDIRTSVLYVSGRPALVTLDYLIDLKSDDEKSDIIYPEECISEFRLSYYPHRLKVFTEMLEKAFGENSKYRLYGDFKVLEQIESPNFYIHVVEKYSTYF</sequence>
<evidence type="ECO:0000256" key="3">
    <source>
        <dbReference type="ARBA" id="ARBA00011999"/>
    </source>
</evidence>
<dbReference type="Pfam" id="PF08242">
    <property type="entry name" value="Methyltransf_12"/>
    <property type="match status" value="1"/>
</dbReference>
<accession>A0A834I965</accession>
<comment type="catalytic activity">
    <reaction evidence="11">
        <text>glycine + S-adenosyl-L-methionine = sarcosine + S-adenosyl-L-homocysteine + H(+)</text>
        <dbReference type="Rhea" id="RHEA:19937"/>
        <dbReference type="ChEBI" id="CHEBI:15378"/>
        <dbReference type="ChEBI" id="CHEBI:57305"/>
        <dbReference type="ChEBI" id="CHEBI:57433"/>
        <dbReference type="ChEBI" id="CHEBI:57856"/>
        <dbReference type="ChEBI" id="CHEBI:59789"/>
        <dbReference type="EC" id="2.1.1.20"/>
    </reaction>
    <physiologicalReaction direction="left-to-right" evidence="11">
        <dbReference type="Rhea" id="RHEA:19938"/>
    </physiologicalReaction>
</comment>
<organism evidence="15 16">
    <name type="scientific">Rhynchophorus ferrugineus</name>
    <name type="common">Red palm weevil</name>
    <name type="synonym">Curculio ferrugineus</name>
    <dbReference type="NCBI Taxonomy" id="354439"/>
    <lineage>
        <taxon>Eukaryota</taxon>
        <taxon>Metazoa</taxon>
        <taxon>Ecdysozoa</taxon>
        <taxon>Arthropoda</taxon>
        <taxon>Hexapoda</taxon>
        <taxon>Insecta</taxon>
        <taxon>Pterygota</taxon>
        <taxon>Neoptera</taxon>
        <taxon>Endopterygota</taxon>
        <taxon>Coleoptera</taxon>
        <taxon>Polyphaga</taxon>
        <taxon>Cucujiformia</taxon>
        <taxon>Curculionidae</taxon>
        <taxon>Dryophthorinae</taxon>
        <taxon>Rhynchophorus</taxon>
    </lineage>
</organism>
<keyword evidence="9 12" id="KW-0949">S-adenosyl-L-methionine</keyword>
<feature type="binding site" evidence="13">
    <location>
        <position position="41"/>
    </location>
    <ligand>
        <name>S-adenosyl-L-methionine</name>
        <dbReference type="ChEBI" id="CHEBI:59789"/>
    </ligand>
</feature>
<dbReference type="GO" id="GO:0051289">
    <property type="term" value="P:protein homotetramerization"/>
    <property type="evidence" value="ECO:0007669"/>
    <property type="project" value="TreeGrafter"/>
</dbReference>
<evidence type="ECO:0000256" key="13">
    <source>
        <dbReference type="PIRSR" id="PIRSR000385-2"/>
    </source>
</evidence>
<dbReference type="GO" id="GO:0006111">
    <property type="term" value="P:regulation of gluconeogenesis"/>
    <property type="evidence" value="ECO:0007669"/>
    <property type="project" value="TreeGrafter"/>
</dbReference>
<comment type="subcellular location">
    <subcellularLocation>
        <location evidence="1">Cytoplasm</location>
    </subcellularLocation>
</comment>
<dbReference type="Proteomes" id="UP000625711">
    <property type="component" value="Unassembled WGS sequence"/>
</dbReference>
<feature type="binding site" evidence="13">
    <location>
        <position position="22"/>
    </location>
    <ligand>
        <name>S-adenosyl-L-methionine</name>
        <dbReference type="ChEBI" id="CHEBI:59789"/>
    </ligand>
</feature>
<evidence type="ECO:0000256" key="7">
    <source>
        <dbReference type="ARBA" id="ARBA00022603"/>
    </source>
</evidence>
<dbReference type="AlphaFoldDB" id="A0A834I965"/>
<protein>
    <recommendedName>
        <fullName evidence="4">Glycine N-methyltransferase</fullName>
        <ecNumber evidence="3">2.1.1.20</ecNumber>
    </recommendedName>
</protein>
<feature type="binding site" evidence="13">
    <location>
        <position position="65"/>
    </location>
    <ligand>
        <name>S-adenosyl-L-methionine</name>
        <dbReference type="ChEBI" id="CHEBI:59789"/>
    </ligand>
</feature>
<evidence type="ECO:0000256" key="1">
    <source>
        <dbReference type="ARBA" id="ARBA00004496"/>
    </source>
</evidence>
<evidence type="ECO:0000256" key="6">
    <source>
        <dbReference type="ARBA" id="ARBA00022553"/>
    </source>
</evidence>
<comment type="caution">
    <text evidence="15">The sequence shown here is derived from an EMBL/GenBank/DDBJ whole genome shotgun (WGS) entry which is preliminary data.</text>
</comment>
<proteinExistence type="inferred from homology"/>
<keyword evidence="10" id="KW-0290">Folate-binding</keyword>
<dbReference type="GO" id="GO:0032259">
    <property type="term" value="P:methylation"/>
    <property type="evidence" value="ECO:0007669"/>
    <property type="project" value="UniProtKB-KW"/>
</dbReference>
<evidence type="ECO:0000256" key="8">
    <source>
        <dbReference type="ARBA" id="ARBA00022679"/>
    </source>
</evidence>
<feature type="binding site" evidence="13">
    <location>
        <position position="86"/>
    </location>
    <ligand>
        <name>S-adenosyl-L-methionine</name>
        <dbReference type="ChEBI" id="CHEBI:59789"/>
    </ligand>
</feature>
<dbReference type="EMBL" id="JAACXV010014224">
    <property type="protein sequence ID" value="KAF7269457.1"/>
    <property type="molecule type" value="Genomic_DNA"/>
</dbReference>
<dbReference type="InterPro" id="IPR014369">
    <property type="entry name" value="Gly/Sar_N_MeTrfase"/>
</dbReference>
<dbReference type="GO" id="GO:0017174">
    <property type="term" value="F:glycine N-methyltransferase activity"/>
    <property type="evidence" value="ECO:0007669"/>
    <property type="project" value="UniProtKB-EC"/>
</dbReference>
<feature type="binding site" evidence="13">
    <location>
        <begin position="117"/>
        <end position="118"/>
    </location>
    <ligand>
        <name>S-adenosyl-L-methionine</name>
        <dbReference type="ChEBI" id="CHEBI:59789"/>
    </ligand>
</feature>
<dbReference type="PIRSF" id="PIRSF000385">
    <property type="entry name" value="Gly_N-mtase"/>
    <property type="match status" value="1"/>
</dbReference>
<evidence type="ECO:0000313" key="16">
    <source>
        <dbReference type="Proteomes" id="UP000625711"/>
    </source>
</evidence>
<dbReference type="SUPFAM" id="SSF53335">
    <property type="entry name" value="S-adenosyl-L-methionine-dependent methyltransferases"/>
    <property type="match status" value="1"/>
</dbReference>
<evidence type="ECO:0000259" key="14">
    <source>
        <dbReference type="Pfam" id="PF08242"/>
    </source>
</evidence>
<dbReference type="PANTHER" id="PTHR16458:SF2">
    <property type="entry name" value="GLYCINE N-METHYLTRANSFERASE"/>
    <property type="match status" value="1"/>
</dbReference>
<comment type="subunit">
    <text evidence="2">Homotetramer.</text>
</comment>
<evidence type="ECO:0000256" key="4">
    <source>
        <dbReference type="ARBA" id="ARBA00019972"/>
    </source>
</evidence>
<feature type="binding site" evidence="13">
    <location>
        <position position="31"/>
    </location>
    <ligand>
        <name>S-adenosyl-L-methionine</name>
        <dbReference type="ChEBI" id="CHEBI:59789"/>
    </ligand>
</feature>
<evidence type="ECO:0000256" key="2">
    <source>
        <dbReference type="ARBA" id="ARBA00011881"/>
    </source>
</evidence>
<evidence type="ECO:0000313" key="15">
    <source>
        <dbReference type="EMBL" id="KAF7269457.1"/>
    </source>
</evidence>
<dbReference type="PROSITE" id="PS51600">
    <property type="entry name" value="SAM_GNMT"/>
    <property type="match status" value="1"/>
</dbReference>
<dbReference type="GO" id="GO:1904047">
    <property type="term" value="F:S-adenosyl-L-methionine binding"/>
    <property type="evidence" value="ECO:0007669"/>
    <property type="project" value="TreeGrafter"/>
</dbReference>
<dbReference type="GO" id="GO:0046500">
    <property type="term" value="P:S-adenosylmethionine metabolic process"/>
    <property type="evidence" value="ECO:0007669"/>
    <property type="project" value="TreeGrafter"/>
</dbReference>
<keyword evidence="6" id="KW-0597">Phosphoprotein</keyword>
<dbReference type="GO" id="GO:0006730">
    <property type="term" value="P:one-carbon metabolic process"/>
    <property type="evidence" value="ECO:0007669"/>
    <property type="project" value="TreeGrafter"/>
</dbReference>
<gene>
    <name evidence="15" type="ORF">GWI33_017508</name>
</gene>
<feature type="binding site" evidence="13">
    <location>
        <position position="139"/>
    </location>
    <ligand>
        <name>S-adenosyl-L-methionine</name>
        <dbReference type="ChEBI" id="CHEBI:59789"/>
    </ligand>
</feature>
<dbReference type="FunFam" id="3.40.50.150:FF:000113">
    <property type="entry name" value="Glycine N-methyltransferase"/>
    <property type="match status" value="1"/>
</dbReference>
<dbReference type="Gene3D" id="3.40.50.150">
    <property type="entry name" value="Vaccinia Virus protein VP39"/>
    <property type="match status" value="1"/>
</dbReference>
<evidence type="ECO:0000256" key="11">
    <source>
        <dbReference type="ARBA" id="ARBA00048261"/>
    </source>
</evidence>
<evidence type="ECO:0000256" key="12">
    <source>
        <dbReference type="PIRNR" id="PIRNR000385"/>
    </source>
</evidence>